<sequence>MSDLRRVGGLIIHPLFLHQKQAILRLLLREFGIYTMRRPFTFIYYILLYTDIFPRENNISIHFLVVVKVGEEARLTLLP</sequence>
<accession>A0A134B444</accession>
<dbReference type="PATRIC" id="fig|322095.3.peg.1584"/>
<comment type="caution">
    <text evidence="1">The sequence shown here is derived from an EMBL/GenBank/DDBJ whole genome shotgun (WGS) entry which is preliminary data.</text>
</comment>
<protein>
    <submittedName>
        <fullName evidence="1">Uncharacterized protein</fullName>
    </submittedName>
</protein>
<dbReference type="STRING" id="322095.HMPREF3185_01608"/>
<evidence type="ECO:0000313" key="2">
    <source>
        <dbReference type="Proteomes" id="UP000070224"/>
    </source>
</evidence>
<dbReference type="EMBL" id="LSDK01000113">
    <property type="protein sequence ID" value="KXB74716.1"/>
    <property type="molecule type" value="Genomic_DNA"/>
</dbReference>
<dbReference type="AlphaFoldDB" id="A0A134B444"/>
<organism evidence="1 2">
    <name type="scientific">Porphyromonas somerae</name>
    <dbReference type="NCBI Taxonomy" id="322095"/>
    <lineage>
        <taxon>Bacteria</taxon>
        <taxon>Pseudomonadati</taxon>
        <taxon>Bacteroidota</taxon>
        <taxon>Bacteroidia</taxon>
        <taxon>Bacteroidales</taxon>
        <taxon>Porphyromonadaceae</taxon>
        <taxon>Porphyromonas</taxon>
    </lineage>
</organism>
<keyword evidence="2" id="KW-1185">Reference proteome</keyword>
<proteinExistence type="predicted"/>
<reference evidence="2" key="1">
    <citation type="submission" date="2016-01" db="EMBL/GenBank/DDBJ databases">
        <authorList>
            <person name="Mitreva M."/>
            <person name="Pepin K.H."/>
            <person name="Mihindukulasuriya K.A."/>
            <person name="Fulton R."/>
            <person name="Fronick C."/>
            <person name="O'Laughlin M."/>
            <person name="Miner T."/>
            <person name="Herter B."/>
            <person name="Rosa B.A."/>
            <person name="Cordes M."/>
            <person name="Tomlinson C."/>
            <person name="Wollam A."/>
            <person name="Palsikar V.B."/>
            <person name="Mardis E.R."/>
            <person name="Wilson R.K."/>
        </authorList>
    </citation>
    <scope>NUCLEOTIDE SEQUENCE [LARGE SCALE GENOMIC DNA]</scope>
    <source>
        <strain evidence="2">KA00683</strain>
    </source>
</reference>
<evidence type="ECO:0000313" key="1">
    <source>
        <dbReference type="EMBL" id="KXB74716.1"/>
    </source>
</evidence>
<dbReference type="Proteomes" id="UP000070224">
    <property type="component" value="Unassembled WGS sequence"/>
</dbReference>
<name>A0A134B444_9PORP</name>
<gene>
    <name evidence="1" type="ORF">HMPREF3185_01608</name>
</gene>